<comment type="caution">
    <text evidence="4">The sequence shown here is derived from an EMBL/GenBank/DDBJ whole genome shotgun (WGS) entry which is preliminary data.</text>
</comment>
<feature type="signal peptide" evidence="1">
    <location>
        <begin position="1"/>
        <end position="20"/>
    </location>
</feature>
<dbReference type="Pfam" id="PF00144">
    <property type="entry name" value="Beta-lactamase"/>
    <property type="match status" value="1"/>
</dbReference>
<keyword evidence="1" id="KW-0732">Signal</keyword>
<dbReference type="PANTHER" id="PTHR22935">
    <property type="entry name" value="PENICILLIN-BINDING PROTEIN"/>
    <property type="match status" value="1"/>
</dbReference>
<dbReference type="PANTHER" id="PTHR22935:SF97">
    <property type="entry name" value="BETA-LACTAMASE-RELATED DOMAIN-CONTAINING PROTEIN"/>
    <property type="match status" value="1"/>
</dbReference>
<keyword evidence="5" id="KW-1185">Reference proteome</keyword>
<dbReference type="InterPro" id="IPR051478">
    <property type="entry name" value="Beta-lactamase-like_AB/R"/>
</dbReference>
<dbReference type="Proteomes" id="UP001271007">
    <property type="component" value="Unassembled WGS sequence"/>
</dbReference>
<name>A0AAJ0D837_9PEZI</name>
<evidence type="ECO:0000313" key="4">
    <source>
        <dbReference type="EMBL" id="KAK3048599.1"/>
    </source>
</evidence>
<dbReference type="AlphaFoldDB" id="A0AAJ0D837"/>
<evidence type="ECO:0000256" key="1">
    <source>
        <dbReference type="SAM" id="SignalP"/>
    </source>
</evidence>
<feature type="domain" description="Beta-lactamase-like ARB-00930-like C-terminal" evidence="3">
    <location>
        <begin position="442"/>
        <end position="600"/>
    </location>
</feature>
<dbReference type="InterPro" id="IPR012338">
    <property type="entry name" value="Beta-lactam/transpept-like"/>
</dbReference>
<protein>
    <recommendedName>
        <fullName evidence="6">Beta-lactamase-related domain-containing protein</fullName>
    </recommendedName>
</protein>
<gene>
    <name evidence="4" type="ORF">LTR09_010094</name>
</gene>
<dbReference type="SUPFAM" id="SSF56601">
    <property type="entry name" value="beta-lactamase/transpeptidase-like"/>
    <property type="match status" value="1"/>
</dbReference>
<evidence type="ECO:0000313" key="5">
    <source>
        <dbReference type="Proteomes" id="UP001271007"/>
    </source>
</evidence>
<dbReference type="EMBL" id="JAWDJX010000047">
    <property type="protein sequence ID" value="KAK3048599.1"/>
    <property type="molecule type" value="Genomic_DNA"/>
</dbReference>
<dbReference type="Pfam" id="PF26335">
    <property type="entry name" value="ARB_00930_C"/>
    <property type="match status" value="1"/>
</dbReference>
<dbReference type="InterPro" id="IPR001466">
    <property type="entry name" value="Beta-lactam-related"/>
</dbReference>
<dbReference type="InterPro" id="IPR058664">
    <property type="entry name" value="ARB_00930-like_C"/>
</dbReference>
<evidence type="ECO:0008006" key="6">
    <source>
        <dbReference type="Google" id="ProtNLM"/>
    </source>
</evidence>
<feature type="domain" description="Beta-lactamase-related" evidence="2">
    <location>
        <begin position="97"/>
        <end position="405"/>
    </location>
</feature>
<feature type="chain" id="PRO_5042520155" description="Beta-lactamase-related domain-containing protein" evidence="1">
    <location>
        <begin position="21"/>
        <end position="614"/>
    </location>
</feature>
<sequence length="614" mass="65590">MYFSFRKLALLSVLSQHVAADFLGPTYPAPLDLTSSTSLVRAAWENLTETLDGYLKGNNTPAEVADFKKVTWSTGLFSIHDSEAKQLQYHYTSPQVKKGNGTKDVDGDTIYRMASVTKLFTVLVGLLELNEEQWNTPISKIIPGLAIYDNGTAAKDDPVYTTPWDKITPWALANQQSGVARQGLPFADLLFSASLAGIDISTFGLPPLDLSVLGPCIEVDCDEADLIKSMREQPPTFAGPWVSPGYANGGFILLGIALSHLMGTPTFSAYDELIFKPLEMSSSSADPPTEASKLARSVILQGFSEGSNLTIPSGGLLSTINDLAKFGTALINSTLLSAEETRKWMKPSTHTASLTASVGAPWEIYRYIHPDTQKVTDLYTKSGDSGNYGGNLVLIPDYGVGFSLLDGYQGVNVLDSSIRSTVQNTALDLITNAILPALEAQAAAEAKRNFVGIYKSNDPELVSTVEISFNNSNATTVPHSGITLERWISNGTDVLAAYFAGTRPRLLPAIPIGVDGGLVQGQVAFQATANSQATTYLDPQAVKAGVIGPFTGQNVNFDWLTAGGSPYGDFDVGLFVFDIDSNGKATCVRPAATRKTLERKAEGTVGAAIVRGIS</sequence>
<evidence type="ECO:0000259" key="2">
    <source>
        <dbReference type="Pfam" id="PF00144"/>
    </source>
</evidence>
<accession>A0AAJ0D837</accession>
<evidence type="ECO:0000259" key="3">
    <source>
        <dbReference type="Pfam" id="PF26335"/>
    </source>
</evidence>
<dbReference type="Gene3D" id="3.40.710.10">
    <property type="entry name" value="DD-peptidase/beta-lactamase superfamily"/>
    <property type="match status" value="1"/>
</dbReference>
<proteinExistence type="predicted"/>
<reference evidence="4" key="1">
    <citation type="submission" date="2023-04" db="EMBL/GenBank/DDBJ databases">
        <title>Black Yeasts Isolated from many extreme environments.</title>
        <authorList>
            <person name="Coleine C."/>
            <person name="Stajich J.E."/>
            <person name="Selbmann L."/>
        </authorList>
    </citation>
    <scope>NUCLEOTIDE SEQUENCE</scope>
    <source>
        <strain evidence="4">CCFEE 5312</strain>
    </source>
</reference>
<organism evidence="4 5">
    <name type="scientific">Extremus antarcticus</name>
    <dbReference type="NCBI Taxonomy" id="702011"/>
    <lineage>
        <taxon>Eukaryota</taxon>
        <taxon>Fungi</taxon>
        <taxon>Dikarya</taxon>
        <taxon>Ascomycota</taxon>
        <taxon>Pezizomycotina</taxon>
        <taxon>Dothideomycetes</taxon>
        <taxon>Dothideomycetidae</taxon>
        <taxon>Mycosphaerellales</taxon>
        <taxon>Extremaceae</taxon>
        <taxon>Extremus</taxon>
    </lineage>
</organism>